<proteinExistence type="predicted"/>
<name>A0ABU4AIW9_9HYPH</name>
<dbReference type="RefSeq" id="WP_317560918.1">
    <property type="nucleotide sequence ID" value="NZ_JAWLIP010000003.1"/>
</dbReference>
<evidence type="ECO:0000313" key="4">
    <source>
        <dbReference type="Proteomes" id="UP001185659"/>
    </source>
</evidence>
<comment type="caution">
    <text evidence="3">The sequence shown here is derived from an EMBL/GenBank/DDBJ whole genome shotgun (WGS) entry which is preliminary data.</text>
</comment>
<feature type="compositionally biased region" description="Polar residues" evidence="1">
    <location>
        <begin position="1"/>
        <end position="16"/>
    </location>
</feature>
<accession>A0ABU4AIW9</accession>
<keyword evidence="3" id="KW-0808">Transferase</keyword>
<dbReference type="SUPFAM" id="SSF55729">
    <property type="entry name" value="Acyl-CoA N-acyltransferases (Nat)"/>
    <property type="match status" value="1"/>
</dbReference>
<dbReference type="Pfam" id="PF13480">
    <property type="entry name" value="Acetyltransf_6"/>
    <property type="match status" value="1"/>
</dbReference>
<protein>
    <submittedName>
        <fullName evidence="3">GNAT family N-acetyltransferase</fullName>
        <ecNumber evidence="3">2.3.1.-</ecNumber>
    </submittedName>
</protein>
<evidence type="ECO:0000259" key="2">
    <source>
        <dbReference type="Pfam" id="PF13480"/>
    </source>
</evidence>
<dbReference type="InterPro" id="IPR016181">
    <property type="entry name" value="Acyl_CoA_acyltransferase"/>
</dbReference>
<reference evidence="3 4" key="1">
    <citation type="submission" date="2023-10" db="EMBL/GenBank/DDBJ databases">
        <authorList>
            <person name="Venkata Ramana C."/>
            <person name="Sasikala C."/>
            <person name="Dhurka M."/>
        </authorList>
    </citation>
    <scope>NUCLEOTIDE SEQUENCE [LARGE SCALE GENOMIC DNA]</scope>
    <source>
        <strain evidence="3 4">KCTC 32151</strain>
    </source>
</reference>
<keyword evidence="4" id="KW-1185">Reference proteome</keyword>
<organism evidence="3 4">
    <name type="scientific">Nitratireductor aquimarinus</name>
    <dbReference type="NCBI Taxonomy" id="889300"/>
    <lineage>
        <taxon>Bacteria</taxon>
        <taxon>Pseudomonadati</taxon>
        <taxon>Pseudomonadota</taxon>
        <taxon>Alphaproteobacteria</taxon>
        <taxon>Hyphomicrobiales</taxon>
        <taxon>Phyllobacteriaceae</taxon>
        <taxon>Nitratireductor</taxon>
    </lineage>
</organism>
<sequence>MMTVSNQPERTPSATASPAAGLTVELRPADKAALALYREDSAASCFMPAQSPEWVSAWARHSVHETLIVRLSDSEGHLMSLPLELAAQGRFRVARFIGDRHANGNFPLTDRRADDRIGSVQLRDLLDHIHDQRPDIDLLSLERQLHACDGVANPLLFWPHSESPNLSLAVDLEGGFDAALLRASGKRKRKQHRSQARKLEAAGGFERRMAKTPDEADAMLEAFFAMKAERFAQMGIQNVFAPAPVQAAFHTLFGEATASEHPKFVLHGLEVAGRLRAVTGSSLTDDRIICEFSSISDDELTEISPGRFLFFENIQEACEQGLKVYDFSVGDEYYKRLWCDLETVQFDSFVPLTVKGRAMALTRSAIAGGKRIVINDPRLWAMAKGVRKRLSALRR</sequence>
<dbReference type="EC" id="2.3.1.-" evidence="3"/>
<gene>
    <name evidence="3" type="ORF">R2G56_07830</name>
</gene>
<feature type="domain" description="BioF2-like acetyltransferase" evidence="2">
    <location>
        <begin position="187"/>
        <end position="336"/>
    </location>
</feature>
<keyword evidence="3" id="KW-0012">Acyltransferase</keyword>
<dbReference type="InterPro" id="IPR038740">
    <property type="entry name" value="BioF2-like_GNAT_dom"/>
</dbReference>
<dbReference type="Gene3D" id="3.40.630.30">
    <property type="match status" value="1"/>
</dbReference>
<dbReference type="GO" id="GO:0016746">
    <property type="term" value="F:acyltransferase activity"/>
    <property type="evidence" value="ECO:0007669"/>
    <property type="project" value="UniProtKB-KW"/>
</dbReference>
<evidence type="ECO:0000256" key="1">
    <source>
        <dbReference type="SAM" id="MobiDB-lite"/>
    </source>
</evidence>
<dbReference type="Proteomes" id="UP001185659">
    <property type="component" value="Unassembled WGS sequence"/>
</dbReference>
<evidence type="ECO:0000313" key="3">
    <source>
        <dbReference type="EMBL" id="MDV6226192.1"/>
    </source>
</evidence>
<dbReference type="EMBL" id="JAWLIP010000003">
    <property type="protein sequence ID" value="MDV6226192.1"/>
    <property type="molecule type" value="Genomic_DNA"/>
</dbReference>
<feature type="region of interest" description="Disordered" evidence="1">
    <location>
        <begin position="1"/>
        <end position="21"/>
    </location>
</feature>